<organism evidence="1 2">
    <name type="scientific">Rubroshorea leprosula</name>
    <dbReference type="NCBI Taxonomy" id="152421"/>
    <lineage>
        <taxon>Eukaryota</taxon>
        <taxon>Viridiplantae</taxon>
        <taxon>Streptophyta</taxon>
        <taxon>Embryophyta</taxon>
        <taxon>Tracheophyta</taxon>
        <taxon>Spermatophyta</taxon>
        <taxon>Magnoliopsida</taxon>
        <taxon>eudicotyledons</taxon>
        <taxon>Gunneridae</taxon>
        <taxon>Pentapetalae</taxon>
        <taxon>rosids</taxon>
        <taxon>malvids</taxon>
        <taxon>Malvales</taxon>
        <taxon>Dipterocarpaceae</taxon>
        <taxon>Rubroshorea</taxon>
    </lineage>
</organism>
<name>A0AAV5MMC1_9ROSI</name>
<gene>
    <name evidence="1" type="ORF">SLEP1_g57383</name>
</gene>
<dbReference type="EMBL" id="BPVZ01000386">
    <property type="protein sequence ID" value="GKV50685.1"/>
    <property type="molecule type" value="Genomic_DNA"/>
</dbReference>
<dbReference type="AlphaFoldDB" id="A0AAV5MMC1"/>
<proteinExistence type="predicted"/>
<evidence type="ECO:0000313" key="2">
    <source>
        <dbReference type="Proteomes" id="UP001054252"/>
    </source>
</evidence>
<evidence type="ECO:0000313" key="1">
    <source>
        <dbReference type="EMBL" id="GKV50685.1"/>
    </source>
</evidence>
<keyword evidence="2" id="KW-1185">Reference proteome</keyword>
<reference evidence="1 2" key="1">
    <citation type="journal article" date="2021" name="Commun. Biol.">
        <title>The genome of Shorea leprosula (Dipterocarpaceae) highlights the ecological relevance of drought in aseasonal tropical rainforests.</title>
        <authorList>
            <person name="Ng K.K.S."/>
            <person name="Kobayashi M.J."/>
            <person name="Fawcett J.A."/>
            <person name="Hatakeyama M."/>
            <person name="Paape T."/>
            <person name="Ng C.H."/>
            <person name="Ang C.C."/>
            <person name="Tnah L.H."/>
            <person name="Lee C.T."/>
            <person name="Nishiyama T."/>
            <person name="Sese J."/>
            <person name="O'Brien M.J."/>
            <person name="Copetti D."/>
            <person name="Mohd Noor M.I."/>
            <person name="Ong R.C."/>
            <person name="Putra M."/>
            <person name="Sireger I.Z."/>
            <person name="Indrioko S."/>
            <person name="Kosugi Y."/>
            <person name="Izuno A."/>
            <person name="Isagi Y."/>
            <person name="Lee S.L."/>
            <person name="Shimizu K.K."/>
        </authorList>
    </citation>
    <scope>NUCLEOTIDE SEQUENCE [LARGE SCALE GENOMIC DNA]</scope>
    <source>
        <strain evidence="1">214</strain>
    </source>
</reference>
<accession>A0AAV5MMC1</accession>
<dbReference type="Proteomes" id="UP001054252">
    <property type="component" value="Unassembled WGS sequence"/>
</dbReference>
<protein>
    <submittedName>
        <fullName evidence="1">Uncharacterized protein</fullName>
    </submittedName>
</protein>
<comment type="caution">
    <text evidence="1">The sequence shown here is derived from an EMBL/GenBank/DDBJ whole genome shotgun (WGS) entry which is preliminary data.</text>
</comment>
<sequence>MSSAKQSEAQDIRVKVVATTPLEPHCIRLAESSLSS</sequence>